<name>A0A8J2YUU2_9PROT</name>
<dbReference type="InterPro" id="IPR001647">
    <property type="entry name" value="HTH_TetR"/>
</dbReference>
<dbReference type="PANTHER" id="PTHR30055">
    <property type="entry name" value="HTH-TYPE TRANSCRIPTIONAL REGULATOR RUTR"/>
    <property type="match status" value="1"/>
</dbReference>
<feature type="region of interest" description="Disordered" evidence="5">
    <location>
        <begin position="1"/>
        <end position="24"/>
    </location>
</feature>
<evidence type="ECO:0000256" key="5">
    <source>
        <dbReference type="SAM" id="MobiDB-lite"/>
    </source>
</evidence>
<dbReference type="GO" id="GO:0003700">
    <property type="term" value="F:DNA-binding transcription factor activity"/>
    <property type="evidence" value="ECO:0007669"/>
    <property type="project" value="TreeGrafter"/>
</dbReference>
<comment type="caution">
    <text evidence="7">The sequence shown here is derived from an EMBL/GenBank/DDBJ whole genome shotgun (WGS) entry which is preliminary data.</text>
</comment>
<evidence type="ECO:0000256" key="3">
    <source>
        <dbReference type="ARBA" id="ARBA00023163"/>
    </source>
</evidence>
<dbReference type="GO" id="GO:0000976">
    <property type="term" value="F:transcription cis-regulatory region binding"/>
    <property type="evidence" value="ECO:0007669"/>
    <property type="project" value="TreeGrafter"/>
</dbReference>
<evidence type="ECO:0000256" key="2">
    <source>
        <dbReference type="ARBA" id="ARBA00023125"/>
    </source>
</evidence>
<dbReference type="PROSITE" id="PS50977">
    <property type="entry name" value="HTH_TETR_2"/>
    <property type="match status" value="1"/>
</dbReference>
<gene>
    <name evidence="7" type="ORF">GCM10011611_29520</name>
</gene>
<evidence type="ECO:0000313" key="7">
    <source>
        <dbReference type="EMBL" id="GGF21558.1"/>
    </source>
</evidence>
<protein>
    <submittedName>
        <fullName evidence="7">TetR family transcriptional regulator</fullName>
    </submittedName>
</protein>
<dbReference type="InterPro" id="IPR050109">
    <property type="entry name" value="HTH-type_TetR-like_transc_reg"/>
</dbReference>
<keyword evidence="1" id="KW-0805">Transcription regulation</keyword>
<feature type="DNA-binding region" description="H-T-H motif" evidence="4">
    <location>
        <begin position="46"/>
        <end position="65"/>
    </location>
</feature>
<reference evidence="7" key="2">
    <citation type="submission" date="2020-09" db="EMBL/GenBank/DDBJ databases">
        <authorList>
            <person name="Sun Q."/>
            <person name="Zhou Y."/>
        </authorList>
    </citation>
    <scope>NUCLEOTIDE SEQUENCE</scope>
    <source>
        <strain evidence="7">CGMCC 1.15725</strain>
    </source>
</reference>
<dbReference type="PROSITE" id="PS01081">
    <property type="entry name" value="HTH_TETR_1"/>
    <property type="match status" value="1"/>
</dbReference>
<keyword evidence="2 4" id="KW-0238">DNA-binding</keyword>
<keyword evidence="3" id="KW-0804">Transcription</keyword>
<organism evidence="7 8">
    <name type="scientific">Aliidongia dinghuensis</name>
    <dbReference type="NCBI Taxonomy" id="1867774"/>
    <lineage>
        <taxon>Bacteria</taxon>
        <taxon>Pseudomonadati</taxon>
        <taxon>Pseudomonadota</taxon>
        <taxon>Alphaproteobacteria</taxon>
        <taxon>Rhodospirillales</taxon>
        <taxon>Dongiaceae</taxon>
        <taxon>Aliidongia</taxon>
    </lineage>
</organism>
<dbReference type="SUPFAM" id="SSF48498">
    <property type="entry name" value="Tetracyclin repressor-like, C-terminal domain"/>
    <property type="match status" value="1"/>
</dbReference>
<sequence>MADDETQMPDSNQPSGRRGPAEHERRAQIIAAADEHFRRYGYDKTTVADIARAIGLSSAYIYKFFDSKQAVGEAVCHLCLGKIASELAIIAADDKPAVDRIRRLYKSLTAQGVELLFNERKLHDIVAAAIDGRWPVIKRHEKALLALIQQIVTDGREAGEFERKTPIDETCRAILQTMQPFLHPVMLEQNFDDVDENATIVANLVLRSLAP</sequence>
<evidence type="ECO:0000256" key="4">
    <source>
        <dbReference type="PROSITE-ProRule" id="PRU00335"/>
    </source>
</evidence>
<dbReference type="EMBL" id="BMJQ01000007">
    <property type="protein sequence ID" value="GGF21558.1"/>
    <property type="molecule type" value="Genomic_DNA"/>
</dbReference>
<dbReference type="InterPro" id="IPR023772">
    <property type="entry name" value="DNA-bd_HTH_TetR-type_CS"/>
</dbReference>
<keyword evidence="8" id="KW-1185">Reference proteome</keyword>
<dbReference type="InterPro" id="IPR036271">
    <property type="entry name" value="Tet_transcr_reg_TetR-rel_C_sf"/>
</dbReference>
<evidence type="ECO:0000259" key="6">
    <source>
        <dbReference type="PROSITE" id="PS50977"/>
    </source>
</evidence>
<dbReference type="Gene3D" id="1.10.357.10">
    <property type="entry name" value="Tetracycline Repressor, domain 2"/>
    <property type="match status" value="1"/>
</dbReference>
<dbReference type="SUPFAM" id="SSF46689">
    <property type="entry name" value="Homeodomain-like"/>
    <property type="match status" value="1"/>
</dbReference>
<dbReference type="PRINTS" id="PR00455">
    <property type="entry name" value="HTHTETR"/>
</dbReference>
<dbReference type="RefSeq" id="WP_189047022.1">
    <property type="nucleotide sequence ID" value="NZ_BMJQ01000007.1"/>
</dbReference>
<evidence type="ECO:0000313" key="8">
    <source>
        <dbReference type="Proteomes" id="UP000646365"/>
    </source>
</evidence>
<dbReference type="AlphaFoldDB" id="A0A8J2YUU2"/>
<dbReference type="Pfam" id="PF17935">
    <property type="entry name" value="TetR_C_27"/>
    <property type="match status" value="1"/>
</dbReference>
<evidence type="ECO:0000256" key="1">
    <source>
        <dbReference type="ARBA" id="ARBA00023015"/>
    </source>
</evidence>
<reference evidence="7" key="1">
    <citation type="journal article" date="2014" name="Int. J. Syst. Evol. Microbiol.">
        <title>Complete genome sequence of Corynebacterium casei LMG S-19264T (=DSM 44701T), isolated from a smear-ripened cheese.</title>
        <authorList>
            <consortium name="US DOE Joint Genome Institute (JGI-PGF)"/>
            <person name="Walter F."/>
            <person name="Albersmeier A."/>
            <person name="Kalinowski J."/>
            <person name="Ruckert C."/>
        </authorList>
    </citation>
    <scope>NUCLEOTIDE SEQUENCE</scope>
    <source>
        <strain evidence="7">CGMCC 1.15725</strain>
    </source>
</reference>
<proteinExistence type="predicted"/>
<dbReference type="PANTHER" id="PTHR30055:SF234">
    <property type="entry name" value="HTH-TYPE TRANSCRIPTIONAL REGULATOR BETI"/>
    <property type="match status" value="1"/>
</dbReference>
<feature type="domain" description="HTH tetR-type" evidence="6">
    <location>
        <begin position="23"/>
        <end position="83"/>
    </location>
</feature>
<accession>A0A8J2YUU2</accession>
<dbReference type="Proteomes" id="UP000646365">
    <property type="component" value="Unassembled WGS sequence"/>
</dbReference>
<dbReference type="InterPro" id="IPR041478">
    <property type="entry name" value="TetR_C_27"/>
</dbReference>
<dbReference type="Pfam" id="PF00440">
    <property type="entry name" value="TetR_N"/>
    <property type="match status" value="1"/>
</dbReference>
<dbReference type="InterPro" id="IPR009057">
    <property type="entry name" value="Homeodomain-like_sf"/>
</dbReference>